<evidence type="ECO:0000313" key="2">
    <source>
        <dbReference type="Proteomes" id="UP001153269"/>
    </source>
</evidence>
<sequence length="147" mass="16346">MRSMAEQGSSVGWISVMASSRTSFWMQPLAELHGDDFLDFMDLKEALCSVTGLQSSDVSFPLTIHKDTSHKRFHRALLHREGEEPRLAAVSSSPAVLLLSLRRSLWMKKIYIPLCFSQKTHDSGREISEGTADRACTCTTDSKALLG</sequence>
<gene>
    <name evidence="1" type="ORF">PLEPLA_LOCUS21920</name>
</gene>
<accession>A0A9N7UP11</accession>
<reference evidence="1" key="1">
    <citation type="submission" date="2020-03" db="EMBL/GenBank/DDBJ databases">
        <authorList>
            <person name="Weist P."/>
        </authorList>
    </citation>
    <scope>NUCLEOTIDE SEQUENCE</scope>
</reference>
<keyword evidence="2" id="KW-1185">Reference proteome</keyword>
<organism evidence="1 2">
    <name type="scientific">Pleuronectes platessa</name>
    <name type="common">European plaice</name>
    <dbReference type="NCBI Taxonomy" id="8262"/>
    <lineage>
        <taxon>Eukaryota</taxon>
        <taxon>Metazoa</taxon>
        <taxon>Chordata</taxon>
        <taxon>Craniata</taxon>
        <taxon>Vertebrata</taxon>
        <taxon>Euteleostomi</taxon>
        <taxon>Actinopterygii</taxon>
        <taxon>Neopterygii</taxon>
        <taxon>Teleostei</taxon>
        <taxon>Neoteleostei</taxon>
        <taxon>Acanthomorphata</taxon>
        <taxon>Carangaria</taxon>
        <taxon>Pleuronectiformes</taxon>
        <taxon>Pleuronectoidei</taxon>
        <taxon>Pleuronectidae</taxon>
        <taxon>Pleuronectes</taxon>
    </lineage>
</organism>
<dbReference type="EMBL" id="CADEAL010001602">
    <property type="protein sequence ID" value="CAB1433829.1"/>
    <property type="molecule type" value="Genomic_DNA"/>
</dbReference>
<proteinExistence type="predicted"/>
<name>A0A9N7UP11_PLEPL</name>
<evidence type="ECO:0000313" key="1">
    <source>
        <dbReference type="EMBL" id="CAB1433829.1"/>
    </source>
</evidence>
<comment type="caution">
    <text evidence="1">The sequence shown here is derived from an EMBL/GenBank/DDBJ whole genome shotgun (WGS) entry which is preliminary data.</text>
</comment>
<dbReference type="Proteomes" id="UP001153269">
    <property type="component" value="Unassembled WGS sequence"/>
</dbReference>
<dbReference type="AlphaFoldDB" id="A0A9N7UP11"/>
<protein>
    <submittedName>
        <fullName evidence="1">Uncharacterized protein</fullName>
    </submittedName>
</protein>